<evidence type="ECO:0000313" key="2">
    <source>
        <dbReference type="Proteomes" id="UP000249396"/>
    </source>
</evidence>
<reference evidence="1 2" key="1">
    <citation type="journal article" date="2018" name="Aquat. Microb. Ecol.">
        <title>Gammaproteobacterial methanotrophs dominate.</title>
        <authorList>
            <person name="Rissanen A.J."/>
            <person name="Saarenheimo J."/>
            <person name="Tiirola M."/>
            <person name="Peura S."/>
            <person name="Aalto S.L."/>
            <person name="Karvinen A."/>
            <person name="Nykanen H."/>
        </authorList>
    </citation>
    <scope>NUCLEOTIDE SEQUENCE [LARGE SCALE GENOMIC DNA]</scope>
    <source>
        <strain evidence="1">AMbin10</strain>
    </source>
</reference>
<evidence type="ECO:0000313" key="1">
    <source>
        <dbReference type="EMBL" id="PZN78477.1"/>
    </source>
</evidence>
<name>A0A2W4T6S5_9GAMM</name>
<dbReference type="AlphaFoldDB" id="A0A2W4T6S5"/>
<dbReference type="Proteomes" id="UP000249396">
    <property type="component" value="Unassembled WGS sequence"/>
</dbReference>
<protein>
    <submittedName>
        <fullName evidence="1">Uncharacterized protein</fullName>
    </submittedName>
</protein>
<proteinExistence type="predicted"/>
<gene>
    <name evidence="1" type="ORF">DM484_12890</name>
</gene>
<sequence length="165" mass="18492">MGIDKLGDKGLESDDCRKVLSVKEHGRSYYLLNPCEYRVRCFRIDGGVITDGMRCDYGILTDFSNCSNAASTEIKLGNFTKKQCRFYLVELKGKDLSHAAEQLNDTITKLEHSIAACVIEARIILSRVSHPDLPVTSVIQLERRLARLGGRLKKASNMLEETLLV</sequence>
<accession>A0A2W4T6S5</accession>
<organism evidence="1 2">
    <name type="scientific">Candidatus Methylumidiphilus alinenensis</name>
    <dbReference type="NCBI Taxonomy" id="2202197"/>
    <lineage>
        <taxon>Bacteria</taxon>
        <taxon>Pseudomonadati</taxon>
        <taxon>Pseudomonadota</taxon>
        <taxon>Gammaproteobacteria</taxon>
        <taxon>Methylococcales</taxon>
        <taxon>Candidatus Methylumidiphilus</taxon>
    </lineage>
</organism>
<dbReference type="EMBL" id="QJPH01000318">
    <property type="protein sequence ID" value="PZN78477.1"/>
    <property type="molecule type" value="Genomic_DNA"/>
</dbReference>
<comment type="caution">
    <text evidence="1">The sequence shown here is derived from an EMBL/GenBank/DDBJ whole genome shotgun (WGS) entry which is preliminary data.</text>
</comment>